<sequence length="672" mass="73590">MATQSNLDHQTFWEPRPVSRPRCEGQLRVRPPLPQPKASPLPLNDSHAMIGMLQESPDSLPRLTFSRDDVIYISDDAASDINGASYEPFDETLPPIQAIMQSLEHAWGMGNIDDGFVQTSQRKDAHEESGRSTNSTPPEQELLNDSPRPTVDIAAECSVGVSASTSRMSTSAPTSMADESRIGSWACKSSLRDADSPHARACSVLAEHEGTKKPSPEIPQPVDSQVYPPSSASQSQRQASPPDDDCDRVGMTPGGLSGSSQTVVSSKGDSFDVFDTTFDPPHTLCSVSADETPPSARTAAGPKDDTGEIRSTVGDEGRLLNSKDEQEPSHGPHSSALLDRTHIQHSARFSFAEAADCLTEVASSVPRTRSSTASTPASSRLNSLSPESHAWDTLSTRTSCTSLSVPGSDKDDLDDQICTGTTTSEKVGNDLSEREYTCDEEPLMSQMLLQARNKRLRESLANHGTEQLEVGGLHGALDDPEYCPVPGDESNADDDGLSGDEEQASRKRRKFRTGLSKNESRSRQSAHSEPAVLDQASELISATKEDAPAMAEPTDAAFDEWILQDVVLKRTIMDGKATFHFQFDWDLCAEHGQAARKPRKQPKQQGQAKPGVKNTGRRRFTALEDRWLVTWKEQQGLCWAEIHSHFCDKFEERSKEALQVRYCTRLKQRDDD</sequence>
<keyword evidence="2" id="KW-1185">Reference proteome</keyword>
<dbReference type="EMBL" id="JANAKD010000003">
    <property type="protein sequence ID" value="KAJ3499716.1"/>
    <property type="molecule type" value="Genomic_DNA"/>
</dbReference>
<evidence type="ECO:0000313" key="2">
    <source>
        <dbReference type="Proteomes" id="UP001148737"/>
    </source>
</evidence>
<evidence type="ECO:0000313" key="1">
    <source>
        <dbReference type="EMBL" id="KAJ3499716.1"/>
    </source>
</evidence>
<gene>
    <name evidence="1" type="ORF">NLG97_g121</name>
</gene>
<proteinExistence type="predicted"/>
<organism evidence="1 2">
    <name type="scientific">Lecanicillium saksenae</name>
    <dbReference type="NCBI Taxonomy" id="468837"/>
    <lineage>
        <taxon>Eukaryota</taxon>
        <taxon>Fungi</taxon>
        <taxon>Dikarya</taxon>
        <taxon>Ascomycota</taxon>
        <taxon>Pezizomycotina</taxon>
        <taxon>Sordariomycetes</taxon>
        <taxon>Hypocreomycetidae</taxon>
        <taxon>Hypocreales</taxon>
        <taxon>Cordycipitaceae</taxon>
        <taxon>Lecanicillium</taxon>
    </lineage>
</organism>
<reference evidence="1" key="1">
    <citation type="submission" date="2022-07" db="EMBL/GenBank/DDBJ databases">
        <title>Genome Sequence of Lecanicillium saksenae.</title>
        <authorList>
            <person name="Buettner E."/>
        </authorList>
    </citation>
    <scope>NUCLEOTIDE SEQUENCE</scope>
    <source>
        <strain evidence="1">VT-O1</strain>
    </source>
</reference>
<protein>
    <submittedName>
        <fullName evidence="1">Uncharacterized protein</fullName>
    </submittedName>
</protein>
<accession>A0ACC1RAY7</accession>
<comment type="caution">
    <text evidence="1">The sequence shown here is derived from an EMBL/GenBank/DDBJ whole genome shotgun (WGS) entry which is preliminary data.</text>
</comment>
<dbReference type="Proteomes" id="UP001148737">
    <property type="component" value="Unassembled WGS sequence"/>
</dbReference>
<name>A0ACC1RAY7_9HYPO</name>